<dbReference type="Pfam" id="PF13923">
    <property type="entry name" value="zf-C3HC4_2"/>
    <property type="match status" value="1"/>
</dbReference>
<dbReference type="Pfam" id="PF15926">
    <property type="entry name" value="RNF220"/>
    <property type="match status" value="1"/>
</dbReference>
<feature type="compositionally biased region" description="Acidic residues" evidence="2">
    <location>
        <begin position="275"/>
        <end position="289"/>
    </location>
</feature>
<dbReference type="CDD" id="cd16563">
    <property type="entry name" value="RING-HC_RNF220"/>
    <property type="match status" value="1"/>
</dbReference>
<keyword evidence="5" id="KW-1185">Reference proteome</keyword>
<feature type="compositionally biased region" description="Low complexity" evidence="2">
    <location>
        <begin position="218"/>
        <end position="230"/>
    </location>
</feature>
<organism evidence="4 5">
    <name type="scientific">Mucor saturninus</name>
    <dbReference type="NCBI Taxonomy" id="64648"/>
    <lineage>
        <taxon>Eukaryota</taxon>
        <taxon>Fungi</taxon>
        <taxon>Fungi incertae sedis</taxon>
        <taxon>Mucoromycota</taxon>
        <taxon>Mucoromycotina</taxon>
        <taxon>Mucoromycetes</taxon>
        <taxon>Mucorales</taxon>
        <taxon>Mucorineae</taxon>
        <taxon>Mucoraceae</taxon>
        <taxon>Mucor</taxon>
    </lineage>
</organism>
<dbReference type="InterPro" id="IPR052443">
    <property type="entry name" value="E3_ubiq-ligase_RNF220-like"/>
</dbReference>
<dbReference type="AlphaFoldDB" id="A0A8H7QYP7"/>
<protein>
    <recommendedName>
        <fullName evidence="3">RING-type domain-containing protein</fullName>
    </recommendedName>
</protein>
<accession>A0A8H7QYP7</accession>
<dbReference type="Proteomes" id="UP000603453">
    <property type="component" value="Unassembled WGS sequence"/>
</dbReference>
<dbReference type="InterPro" id="IPR031824">
    <property type="entry name" value="RNF220_mid"/>
</dbReference>
<dbReference type="InterPro" id="IPR001841">
    <property type="entry name" value="Znf_RING"/>
</dbReference>
<dbReference type="PANTHER" id="PTHR13459:SF1">
    <property type="entry name" value="E3 UBIQUITIN-PROTEIN LIGASE RNF220 ISOFORM X1"/>
    <property type="match status" value="1"/>
</dbReference>
<dbReference type="GO" id="GO:0008270">
    <property type="term" value="F:zinc ion binding"/>
    <property type="evidence" value="ECO:0007669"/>
    <property type="project" value="UniProtKB-KW"/>
</dbReference>
<name>A0A8H7QYP7_9FUNG</name>
<dbReference type="PROSITE" id="PS50089">
    <property type="entry name" value="ZF_RING_2"/>
    <property type="match status" value="1"/>
</dbReference>
<dbReference type="GO" id="GO:0016567">
    <property type="term" value="P:protein ubiquitination"/>
    <property type="evidence" value="ECO:0007669"/>
    <property type="project" value="TreeGrafter"/>
</dbReference>
<feature type="region of interest" description="Disordered" evidence="2">
    <location>
        <begin position="264"/>
        <end position="296"/>
    </location>
</feature>
<keyword evidence="1" id="KW-0479">Metal-binding</keyword>
<reference evidence="4" key="1">
    <citation type="submission" date="2020-12" db="EMBL/GenBank/DDBJ databases">
        <title>Metabolic potential, ecology and presence of endohyphal bacteria is reflected in genomic diversity of Mucoromycotina.</title>
        <authorList>
            <person name="Muszewska A."/>
            <person name="Okrasinska A."/>
            <person name="Steczkiewicz K."/>
            <person name="Drgas O."/>
            <person name="Orlowska M."/>
            <person name="Perlinska-Lenart U."/>
            <person name="Aleksandrzak-Piekarczyk T."/>
            <person name="Szatraj K."/>
            <person name="Zielenkiewicz U."/>
            <person name="Pilsyk S."/>
            <person name="Malc E."/>
            <person name="Mieczkowski P."/>
            <person name="Kruszewska J.S."/>
            <person name="Biernat P."/>
            <person name="Pawlowska J."/>
        </authorList>
    </citation>
    <scope>NUCLEOTIDE SEQUENCE</scope>
    <source>
        <strain evidence="4">WA0000017839</strain>
    </source>
</reference>
<gene>
    <name evidence="4" type="ORF">INT47_006747</name>
</gene>
<feature type="region of interest" description="Disordered" evidence="2">
    <location>
        <begin position="192"/>
        <end position="238"/>
    </location>
</feature>
<evidence type="ECO:0000313" key="4">
    <source>
        <dbReference type="EMBL" id="KAG2201244.1"/>
    </source>
</evidence>
<evidence type="ECO:0000256" key="1">
    <source>
        <dbReference type="PROSITE-ProRule" id="PRU00175"/>
    </source>
</evidence>
<dbReference type="OrthoDB" id="6270329at2759"/>
<keyword evidence="1" id="KW-0862">Zinc</keyword>
<keyword evidence="1" id="KW-0863">Zinc-finger</keyword>
<feature type="region of interest" description="Disordered" evidence="2">
    <location>
        <begin position="1"/>
        <end position="42"/>
    </location>
</feature>
<dbReference type="EMBL" id="JAEPRD010000073">
    <property type="protein sequence ID" value="KAG2201244.1"/>
    <property type="molecule type" value="Genomic_DNA"/>
</dbReference>
<comment type="caution">
    <text evidence="4">The sequence shown here is derived from an EMBL/GenBank/DDBJ whole genome shotgun (WGS) entry which is preliminary data.</text>
</comment>
<feature type="domain" description="RING-type" evidence="3">
    <location>
        <begin position="389"/>
        <end position="428"/>
    </location>
</feature>
<evidence type="ECO:0000256" key="2">
    <source>
        <dbReference type="SAM" id="MobiDB-lite"/>
    </source>
</evidence>
<dbReference type="GO" id="GO:0061630">
    <property type="term" value="F:ubiquitin protein ligase activity"/>
    <property type="evidence" value="ECO:0007669"/>
    <property type="project" value="TreeGrafter"/>
</dbReference>
<dbReference type="SUPFAM" id="SSF57850">
    <property type="entry name" value="RING/U-box"/>
    <property type="match status" value="1"/>
</dbReference>
<evidence type="ECO:0000313" key="5">
    <source>
        <dbReference type="Proteomes" id="UP000603453"/>
    </source>
</evidence>
<dbReference type="PANTHER" id="PTHR13459">
    <property type="entry name" value="E3 UBIQUITIN-PROTEIN LIGASE RNF220 ISOFORM X1"/>
    <property type="match status" value="1"/>
</dbReference>
<dbReference type="InterPro" id="IPR013083">
    <property type="entry name" value="Znf_RING/FYVE/PHD"/>
</dbReference>
<feature type="compositionally biased region" description="Acidic residues" evidence="2">
    <location>
        <begin position="197"/>
        <end position="217"/>
    </location>
</feature>
<dbReference type="Gene3D" id="3.30.40.10">
    <property type="entry name" value="Zinc/RING finger domain, C3HC4 (zinc finger)"/>
    <property type="match status" value="1"/>
</dbReference>
<dbReference type="InterPro" id="IPR040178">
    <property type="entry name" value="RNF220_RING"/>
</dbReference>
<proteinExistence type="predicted"/>
<evidence type="ECO:0000259" key="3">
    <source>
        <dbReference type="PROSITE" id="PS50089"/>
    </source>
</evidence>
<sequence length="441" mass="50051">MASSDDNFEYKNKSNGQPLKKKRSRRELDTLNDNNSGRARRDLPKCPICEYRIEPMYWQDHYQYELARLSEPTSEAYTDPLNKNKGKRGAAVVAKRQLEGSKGKKKVSSVYEETLEKIQKNRLKRTDRLRQLDGTSMIKHDTLPPTPSQPNDSDIALQVMLDDVDVQTCFICNQRLYGDLEAVNLHIDNCLTNPTPDVEEEETELDETEEEDVDSDNETTPRLQQQQQQQAVGAGSATNSWEEYEWAGQVRVRASAMMEGGYGGAGFATSSKRDEDEDEEDLDVEDDDAAQFGQSQYTERDIVVNMDDDTEDASALREMVSGGTMRTPTSETEGERQGFEETVSVSGWNHHLKKEAHHSTGEGHSKLIIDSLKSRIHQLENASRSTPRCLICLESYKTPLTSIVCWHVHCEQCWLQTLGSKKLCPQCQKITTPSDLRRIYL</sequence>